<dbReference type="AlphaFoldDB" id="A0A4R4YL70"/>
<evidence type="ECO:0000313" key="3">
    <source>
        <dbReference type="Proteomes" id="UP000295124"/>
    </source>
</evidence>
<keyword evidence="2" id="KW-0489">Methyltransferase</keyword>
<evidence type="ECO:0000259" key="1">
    <source>
        <dbReference type="Pfam" id="PF08241"/>
    </source>
</evidence>
<dbReference type="Pfam" id="PF08241">
    <property type="entry name" value="Methyltransf_11"/>
    <property type="match status" value="1"/>
</dbReference>
<gene>
    <name evidence="2" type="ORF">E1263_39285</name>
</gene>
<protein>
    <submittedName>
        <fullName evidence="2">Class I SAM-dependent methyltransferase</fullName>
    </submittedName>
</protein>
<accession>A0A4R4YL70</accession>
<dbReference type="PANTHER" id="PTHR42912">
    <property type="entry name" value="METHYLTRANSFERASE"/>
    <property type="match status" value="1"/>
</dbReference>
<dbReference type="Proteomes" id="UP000295124">
    <property type="component" value="Unassembled WGS sequence"/>
</dbReference>
<sequence>MELDWSVGEYEWFATDLAPAAKALVTAAAIDAESGHVVDLGCGTGNAALLAAELGARVTGIDPAPRLLEVATRAAAARGLEVAVLAGTAAEMPLPDGSADVVLSNFGVIMAPDPQAAADEIARVITPDGRFLSTAWQPSSFLDKLISIPAQAVAKVTGRPPTRPQPVWHDADAVAELFAPHGFKVSLTRHQLTFAVDSPDEYWNTRMLLHPIGAKTTPLLQQAGVYDAVHAEGLAYLEQLMPEFTVDYVVVEARR</sequence>
<dbReference type="InterPro" id="IPR050508">
    <property type="entry name" value="Methyltransf_Superfamily"/>
</dbReference>
<dbReference type="Gene3D" id="3.40.50.150">
    <property type="entry name" value="Vaccinia Virus protein VP39"/>
    <property type="match status" value="1"/>
</dbReference>
<feature type="domain" description="Methyltransferase type 11" evidence="1">
    <location>
        <begin position="38"/>
        <end position="132"/>
    </location>
</feature>
<dbReference type="PANTHER" id="PTHR42912:SF93">
    <property type="entry name" value="N6-ADENOSINE-METHYLTRANSFERASE TMT1A"/>
    <property type="match status" value="1"/>
</dbReference>
<dbReference type="InterPro" id="IPR029063">
    <property type="entry name" value="SAM-dependent_MTases_sf"/>
</dbReference>
<dbReference type="InterPro" id="IPR013216">
    <property type="entry name" value="Methyltransf_11"/>
</dbReference>
<dbReference type="SUPFAM" id="SSF53335">
    <property type="entry name" value="S-adenosyl-L-methionine-dependent methyltransferases"/>
    <property type="match status" value="1"/>
</dbReference>
<dbReference type="CDD" id="cd02440">
    <property type="entry name" value="AdoMet_MTases"/>
    <property type="match status" value="1"/>
</dbReference>
<reference evidence="2 3" key="1">
    <citation type="submission" date="2019-03" db="EMBL/GenBank/DDBJ databases">
        <title>Draft genome sequences of novel Actinobacteria.</title>
        <authorList>
            <person name="Sahin N."/>
            <person name="Ay H."/>
            <person name="Saygin H."/>
        </authorList>
    </citation>
    <scope>NUCLEOTIDE SEQUENCE [LARGE SCALE GENOMIC DNA]</scope>
    <source>
        <strain evidence="2 3">JCM 13523</strain>
    </source>
</reference>
<name>A0A4R4YL70_9ACTN</name>
<dbReference type="RefSeq" id="WP_132177009.1">
    <property type="nucleotide sequence ID" value="NZ_SMKX01000213.1"/>
</dbReference>
<proteinExistence type="predicted"/>
<comment type="caution">
    <text evidence="2">The sequence shown here is derived from an EMBL/GenBank/DDBJ whole genome shotgun (WGS) entry which is preliminary data.</text>
</comment>
<dbReference type="EMBL" id="SMKX01000213">
    <property type="protein sequence ID" value="TDD45160.1"/>
    <property type="molecule type" value="Genomic_DNA"/>
</dbReference>
<dbReference type="OrthoDB" id="7032234at2"/>
<dbReference type="GO" id="GO:0032259">
    <property type="term" value="P:methylation"/>
    <property type="evidence" value="ECO:0007669"/>
    <property type="project" value="UniProtKB-KW"/>
</dbReference>
<keyword evidence="3" id="KW-1185">Reference proteome</keyword>
<dbReference type="GO" id="GO:0008757">
    <property type="term" value="F:S-adenosylmethionine-dependent methyltransferase activity"/>
    <property type="evidence" value="ECO:0007669"/>
    <property type="project" value="InterPro"/>
</dbReference>
<organism evidence="2 3">
    <name type="scientific">Kribbella antibiotica</name>
    <dbReference type="NCBI Taxonomy" id="190195"/>
    <lineage>
        <taxon>Bacteria</taxon>
        <taxon>Bacillati</taxon>
        <taxon>Actinomycetota</taxon>
        <taxon>Actinomycetes</taxon>
        <taxon>Propionibacteriales</taxon>
        <taxon>Kribbellaceae</taxon>
        <taxon>Kribbella</taxon>
    </lineage>
</organism>
<keyword evidence="2" id="KW-0808">Transferase</keyword>
<evidence type="ECO:0000313" key="2">
    <source>
        <dbReference type="EMBL" id="TDD45160.1"/>
    </source>
</evidence>